<keyword evidence="3 5" id="KW-1133">Transmembrane helix</keyword>
<feature type="transmembrane region" description="Helical" evidence="5">
    <location>
        <begin position="100"/>
        <end position="126"/>
    </location>
</feature>
<dbReference type="Gene3D" id="2.40.10.10">
    <property type="entry name" value="Trypsin-like serine proteases"/>
    <property type="match status" value="2"/>
</dbReference>
<dbReference type="GO" id="GO:0009403">
    <property type="term" value="P:toxin biosynthetic process"/>
    <property type="evidence" value="ECO:0007669"/>
    <property type="project" value="InterPro"/>
</dbReference>
<dbReference type="InterPro" id="IPR047680">
    <property type="entry name" value="MarP-like"/>
</dbReference>
<dbReference type="InterPro" id="IPR043504">
    <property type="entry name" value="Peptidase_S1_PA_chymotrypsin"/>
</dbReference>
<name>A0A4Q7KZW6_9PSEU</name>
<feature type="transmembrane region" description="Helical" evidence="5">
    <location>
        <begin position="29"/>
        <end position="49"/>
    </location>
</feature>
<reference evidence="6 7" key="1">
    <citation type="submission" date="2019-02" db="EMBL/GenBank/DDBJ databases">
        <title>Genomic Encyclopedia of Type Strains, Phase IV (KMG-IV): sequencing the most valuable type-strain genomes for metagenomic binning, comparative biology and taxonomic classification.</title>
        <authorList>
            <person name="Goeker M."/>
        </authorList>
    </citation>
    <scope>NUCLEOTIDE SEQUENCE [LARGE SCALE GENOMIC DNA]</scope>
    <source>
        <strain evidence="6 7">DSM 101727</strain>
    </source>
</reference>
<evidence type="ECO:0000256" key="3">
    <source>
        <dbReference type="ARBA" id="ARBA00022989"/>
    </source>
</evidence>
<comment type="caution">
    <text evidence="6">The sequence shown here is derived from an EMBL/GenBank/DDBJ whole genome shotgun (WGS) entry which is preliminary data.</text>
</comment>
<dbReference type="Pfam" id="PF02674">
    <property type="entry name" value="Colicin_V"/>
    <property type="match status" value="1"/>
</dbReference>
<comment type="subcellular location">
    <subcellularLocation>
        <location evidence="1">Membrane</location>
        <topology evidence="1">Multi-pass membrane protein</topology>
    </subcellularLocation>
</comment>
<feature type="transmembrane region" description="Helical" evidence="5">
    <location>
        <begin position="61"/>
        <end position="80"/>
    </location>
</feature>
<dbReference type="PANTHER" id="PTHR43019">
    <property type="entry name" value="SERINE ENDOPROTEASE DEGS"/>
    <property type="match status" value="1"/>
</dbReference>
<dbReference type="PRINTS" id="PR00834">
    <property type="entry name" value="PROTEASES2C"/>
</dbReference>
<evidence type="ECO:0000256" key="5">
    <source>
        <dbReference type="SAM" id="Phobius"/>
    </source>
</evidence>
<dbReference type="GO" id="GO:0016020">
    <property type="term" value="C:membrane"/>
    <property type="evidence" value="ECO:0007669"/>
    <property type="project" value="UniProtKB-SubCell"/>
</dbReference>
<dbReference type="InterPro" id="IPR001940">
    <property type="entry name" value="Peptidase_S1C"/>
</dbReference>
<proteinExistence type="predicted"/>
<keyword evidence="7" id="KW-1185">Reference proteome</keyword>
<protein>
    <submittedName>
        <fullName evidence="6">Colicin V production protein</fullName>
    </submittedName>
</protein>
<gene>
    <name evidence="6" type="ORF">EV193_103604</name>
</gene>
<dbReference type="PANTHER" id="PTHR43019:SF23">
    <property type="entry name" value="PROTEASE DO-LIKE 5, CHLOROPLASTIC"/>
    <property type="match status" value="1"/>
</dbReference>
<dbReference type="NCBIfam" id="NF033740">
    <property type="entry name" value="MarP_fam_protase"/>
    <property type="match status" value="1"/>
</dbReference>
<dbReference type="InterPro" id="IPR009003">
    <property type="entry name" value="Peptidase_S1_PA"/>
</dbReference>
<organism evidence="6 7">
    <name type="scientific">Herbihabitans rhizosphaerae</name>
    <dbReference type="NCBI Taxonomy" id="1872711"/>
    <lineage>
        <taxon>Bacteria</taxon>
        <taxon>Bacillati</taxon>
        <taxon>Actinomycetota</taxon>
        <taxon>Actinomycetes</taxon>
        <taxon>Pseudonocardiales</taxon>
        <taxon>Pseudonocardiaceae</taxon>
        <taxon>Herbihabitans</taxon>
    </lineage>
</organism>
<dbReference type="GO" id="GO:0006508">
    <property type="term" value="P:proteolysis"/>
    <property type="evidence" value="ECO:0007669"/>
    <property type="project" value="InterPro"/>
</dbReference>
<keyword evidence="4 5" id="KW-0472">Membrane</keyword>
<dbReference type="InterPro" id="IPR003825">
    <property type="entry name" value="Colicin-V_CvpA"/>
</dbReference>
<evidence type="ECO:0000313" key="6">
    <source>
        <dbReference type="EMBL" id="RZS41282.1"/>
    </source>
</evidence>
<evidence type="ECO:0000313" key="7">
    <source>
        <dbReference type="Proteomes" id="UP000294257"/>
    </source>
</evidence>
<accession>A0A4Q7KZW6</accession>
<dbReference type="RefSeq" id="WP_130344213.1">
    <property type="nucleotide sequence ID" value="NZ_SGWQ01000003.1"/>
</dbReference>
<dbReference type="Pfam" id="PF13365">
    <property type="entry name" value="Trypsin_2"/>
    <property type="match status" value="1"/>
</dbReference>
<evidence type="ECO:0000256" key="2">
    <source>
        <dbReference type="ARBA" id="ARBA00022692"/>
    </source>
</evidence>
<dbReference type="GO" id="GO:0004252">
    <property type="term" value="F:serine-type endopeptidase activity"/>
    <property type="evidence" value="ECO:0007669"/>
    <property type="project" value="InterPro"/>
</dbReference>
<sequence>MNWVDLLVILLAVVAMVSGARQGVIIALPAFVGVLIGAIIGIKVAPLVVEHIETTPTRVAIAVAVFVLLVALGETFGVWGGRLLREKINSPKLAGVDSTLGAVVQGAVVFVVAWLIGAALTSVGNLPGLSSAINRSVVLGGVNDVMPEAAHALPAELRKLLDESGFHGAVSPFSRAPNREVAAPDPALQGSFVVSKLEDSVLKINAKAPSCSRAMEGTGFVIAPQRIMTNAHVVAGADEVSVQTKQGALPARVVHYDPGTDIAVLSVPRLRAEKIPFAERDAVSGDSAIVLGYPLDGPYHASSARVRERTNLRGPDIYDSRTVTRDVFTIRGDVRSGNSGGPLVDEAGQVIGVVFGAAVGGGDTGFVLTADEVADEVANAPRQDTKVATGQCAR</sequence>
<dbReference type="EMBL" id="SGWQ01000003">
    <property type="protein sequence ID" value="RZS41282.1"/>
    <property type="molecule type" value="Genomic_DNA"/>
</dbReference>
<dbReference type="OrthoDB" id="9766361at2"/>
<dbReference type="Proteomes" id="UP000294257">
    <property type="component" value="Unassembled WGS sequence"/>
</dbReference>
<evidence type="ECO:0000256" key="4">
    <source>
        <dbReference type="ARBA" id="ARBA00023136"/>
    </source>
</evidence>
<keyword evidence="2 5" id="KW-0812">Transmembrane</keyword>
<dbReference type="AlphaFoldDB" id="A0A4Q7KZW6"/>
<evidence type="ECO:0000256" key="1">
    <source>
        <dbReference type="ARBA" id="ARBA00004141"/>
    </source>
</evidence>
<dbReference type="SUPFAM" id="SSF50494">
    <property type="entry name" value="Trypsin-like serine proteases"/>
    <property type="match status" value="1"/>
</dbReference>